<organism evidence="1 2">
    <name type="scientific">Rhizophagus irregularis (strain DAOM 181602 / DAOM 197198 / MUCL 43194)</name>
    <name type="common">Arbuscular mycorrhizal fungus</name>
    <name type="synonym">Glomus intraradices</name>
    <dbReference type="NCBI Taxonomy" id="747089"/>
    <lineage>
        <taxon>Eukaryota</taxon>
        <taxon>Fungi</taxon>
        <taxon>Fungi incertae sedis</taxon>
        <taxon>Mucoromycota</taxon>
        <taxon>Glomeromycotina</taxon>
        <taxon>Glomeromycetes</taxon>
        <taxon>Glomerales</taxon>
        <taxon>Glomeraceae</taxon>
        <taxon>Rhizophagus</taxon>
    </lineage>
</organism>
<proteinExistence type="predicted"/>
<keyword evidence="2" id="KW-1185">Reference proteome</keyword>
<name>A0A2P4Q614_RHIID</name>
<reference evidence="1 2" key="1">
    <citation type="journal article" date="2013" name="Proc. Natl. Acad. Sci. U.S.A.">
        <title>Genome of an arbuscular mycorrhizal fungus provides insight into the oldest plant symbiosis.</title>
        <authorList>
            <person name="Tisserant E."/>
            <person name="Malbreil M."/>
            <person name="Kuo A."/>
            <person name="Kohler A."/>
            <person name="Symeonidi A."/>
            <person name="Balestrini R."/>
            <person name="Charron P."/>
            <person name="Duensing N."/>
            <person name="Frei Dit Frey N."/>
            <person name="Gianinazzi-Pearson V."/>
            <person name="Gilbert L.B."/>
            <person name="Handa Y."/>
            <person name="Herr J.R."/>
            <person name="Hijri M."/>
            <person name="Koul R."/>
            <person name="Kawaguchi M."/>
            <person name="Krajinski F."/>
            <person name="Lammers P.J."/>
            <person name="Masclaux F.G."/>
            <person name="Murat C."/>
            <person name="Morin E."/>
            <person name="Ndikumana S."/>
            <person name="Pagni M."/>
            <person name="Petitpierre D."/>
            <person name="Requena N."/>
            <person name="Rosikiewicz P."/>
            <person name="Riley R."/>
            <person name="Saito K."/>
            <person name="San Clemente H."/>
            <person name="Shapiro H."/>
            <person name="van Tuinen D."/>
            <person name="Becard G."/>
            <person name="Bonfante P."/>
            <person name="Paszkowski U."/>
            <person name="Shachar-Hill Y.Y."/>
            <person name="Tuskan G.A."/>
            <person name="Young P.W."/>
            <person name="Sanders I.R."/>
            <person name="Henrissat B."/>
            <person name="Rensing S.A."/>
            <person name="Grigoriev I.V."/>
            <person name="Corradi N."/>
            <person name="Roux C."/>
            <person name="Martin F."/>
        </authorList>
    </citation>
    <scope>NUCLEOTIDE SEQUENCE [LARGE SCALE GENOMIC DNA]</scope>
    <source>
        <strain evidence="1 2">DAOM 197198</strain>
    </source>
</reference>
<dbReference type="EMBL" id="AUPC02000088">
    <property type="protein sequence ID" value="POG73090.1"/>
    <property type="molecule type" value="Genomic_DNA"/>
</dbReference>
<reference evidence="1 2" key="2">
    <citation type="journal article" date="2018" name="New Phytol.">
        <title>High intraspecific genome diversity in the model arbuscular mycorrhizal symbiont Rhizophagus irregularis.</title>
        <authorList>
            <person name="Chen E.C.H."/>
            <person name="Morin E."/>
            <person name="Beaudet D."/>
            <person name="Noel J."/>
            <person name="Yildirir G."/>
            <person name="Ndikumana S."/>
            <person name="Charron P."/>
            <person name="St-Onge C."/>
            <person name="Giorgi J."/>
            <person name="Kruger M."/>
            <person name="Marton T."/>
            <person name="Ropars J."/>
            <person name="Grigoriev I.V."/>
            <person name="Hainaut M."/>
            <person name="Henrissat B."/>
            <person name="Roux C."/>
            <person name="Martin F."/>
            <person name="Corradi N."/>
        </authorList>
    </citation>
    <scope>NUCLEOTIDE SEQUENCE [LARGE SCALE GENOMIC DNA]</scope>
    <source>
        <strain evidence="1 2">DAOM 197198</strain>
    </source>
</reference>
<sequence>MPDEACPLVSLSSNLAVLETRSWLKSALWCLSQVVDLFYNFPFTWNDLKHMGLVAATGKTPSWFRIIISLSSLTSLLPKRMRLIDITPSLSTLVGKFLSGFSELYVPDRYIALAQLPLLHCDSSPALLPDLTPVPNCNFALSSDTTFHISGTLHAIDSTTSLLVCAWVQTLDDFILDSRIFSCPMISPYNDVA</sequence>
<dbReference type="Proteomes" id="UP000018888">
    <property type="component" value="Unassembled WGS sequence"/>
</dbReference>
<protein>
    <submittedName>
        <fullName evidence="1">Uncharacterized protein</fullName>
    </submittedName>
</protein>
<dbReference type="AlphaFoldDB" id="A0A2P4Q614"/>
<accession>A0A2P4Q614</accession>
<comment type="caution">
    <text evidence="1">The sequence shown here is derived from an EMBL/GenBank/DDBJ whole genome shotgun (WGS) entry which is preliminary data.</text>
</comment>
<evidence type="ECO:0000313" key="2">
    <source>
        <dbReference type="Proteomes" id="UP000018888"/>
    </source>
</evidence>
<gene>
    <name evidence="1" type="ORF">GLOIN_2v1477261</name>
</gene>
<evidence type="ECO:0000313" key="1">
    <source>
        <dbReference type="EMBL" id="POG73090.1"/>
    </source>
</evidence>